<dbReference type="Gene3D" id="3.90.660.10">
    <property type="match status" value="1"/>
</dbReference>
<evidence type="ECO:0000256" key="2">
    <source>
        <dbReference type="ARBA" id="ARBA00004362"/>
    </source>
</evidence>
<evidence type="ECO:0000256" key="4">
    <source>
        <dbReference type="ARBA" id="ARBA00023002"/>
    </source>
</evidence>
<dbReference type="Proteomes" id="UP000694845">
    <property type="component" value="Unplaced"/>
</dbReference>
<feature type="binding site" evidence="6">
    <location>
        <position position="81"/>
    </location>
    <ligand>
        <name>substrate</name>
    </ligand>
</feature>
<evidence type="ECO:0000256" key="7">
    <source>
        <dbReference type="RuleBase" id="RU362067"/>
    </source>
</evidence>
<dbReference type="RefSeq" id="XP_022084263.1">
    <property type="nucleotide sequence ID" value="XM_022228571.1"/>
</dbReference>
<proteinExistence type="inferred from homology"/>
<evidence type="ECO:0000313" key="13">
    <source>
        <dbReference type="RefSeq" id="XP_022084265.1"/>
    </source>
</evidence>
<accession>A0A8B7XTT5</accession>
<dbReference type="RefSeq" id="XP_022084265.1">
    <property type="nucleotide sequence ID" value="XM_022228573.1"/>
</dbReference>
<dbReference type="InterPro" id="IPR036188">
    <property type="entry name" value="FAD/NAD-bd_sf"/>
</dbReference>
<dbReference type="GO" id="GO:0005741">
    <property type="term" value="C:mitochondrial outer membrane"/>
    <property type="evidence" value="ECO:0007669"/>
    <property type="project" value="UniProtKB-SubCell"/>
</dbReference>
<dbReference type="Pfam" id="PF01593">
    <property type="entry name" value="Amino_oxidase"/>
    <property type="match status" value="1"/>
</dbReference>
<dbReference type="InterPro" id="IPR001613">
    <property type="entry name" value="Flavin_amine_oxidase"/>
</dbReference>
<organism evidence="9 11">
    <name type="scientific">Acanthaster planci</name>
    <name type="common">Crown-of-thorns starfish</name>
    <dbReference type="NCBI Taxonomy" id="133434"/>
    <lineage>
        <taxon>Eukaryota</taxon>
        <taxon>Metazoa</taxon>
        <taxon>Echinodermata</taxon>
        <taxon>Eleutherozoa</taxon>
        <taxon>Asterozoa</taxon>
        <taxon>Asteroidea</taxon>
        <taxon>Valvatacea</taxon>
        <taxon>Valvatida</taxon>
        <taxon>Acanthasteridae</taxon>
        <taxon>Acanthaster</taxon>
    </lineage>
</organism>
<keyword evidence="9" id="KW-1185">Reference proteome</keyword>
<sequence length="476" mass="51762">MYKSLPSVMATNGVPPSGEGHDVIVVGAGLSGLTSAYAILQKKPTARLMVIEASDHIGGDISSKTLKSSTGANDWDICGSRIGTAQKEVLKLLADLGMETHPQYNKGNKFWRLPDGKLKKFSGAIPPLPYTTLLDVVRYFKKVDSMQSQVNTERVKECKHAEEWDAMTVDDFLKKYLWTHVGKITLETMTRSFCSSSPSELTMMQYLYIIHTCGGWDLHINSGDKGRSDLIIKGGAMSLCHKLVEKVGKQNILFGDGVSGIAEQGGGIKVTTQSGKEYHSQRVIMAIPCCLTGKVTYDPPLPLDRSHTFPSSNFLMVSVITYKTPFWREAGHTGEYLNMAASNPTSTADTDNTLVISFDMTLPGGQPALKAFSSAARLKGKSREEKKDTILHLLSNIFGPQVLDCLDYTDREWAGDVVTDEDKAPATKSSELLASITKPHGRVHWAGSHTGTSWCGTLNGAVQAGQRAAEEVVATI</sequence>
<dbReference type="KEGG" id="aplc:110975787"/>
<evidence type="ECO:0000259" key="8">
    <source>
        <dbReference type="Pfam" id="PF01593"/>
    </source>
</evidence>
<evidence type="ECO:0000313" key="11">
    <source>
        <dbReference type="RefSeq" id="XP_022084263.1"/>
    </source>
</evidence>
<protein>
    <recommendedName>
        <fullName evidence="7">Amine oxidase</fullName>
        <ecNumber evidence="7">1.4.3.-</ecNumber>
    </recommendedName>
</protein>
<dbReference type="GO" id="GO:0097621">
    <property type="term" value="F:monoamine oxidase activity"/>
    <property type="evidence" value="ECO:0007669"/>
    <property type="project" value="UniProtKB-EC"/>
</dbReference>
<evidence type="ECO:0000313" key="12">
    <source>
        <dbReference type="RefSeq" id="XP_022084264.1"/>
    </source>
</evidence>
<dbReference type="InterPro" id="IPR050703">
    <property type="entry name" value="Flavin_MAO"/>
</dbReference>
<dbReference type="SUPFAM" id="SSF51905">
    <property type="entry name" value="FAD/NAD(P)-binding domain"/>
    <property type="match status" value="1"/>
</dbReference>
<dbReference type="InterPro" id="IPR002937">
    <property type="entry name" value="Amino_oxidase"/>
</dbReference>
<dbReference type="OrthoDB" id="7777654at2759"/>
<dbReference type="GO" id="GO:0008131">
    <property type="term" value="F:primary methylamine oxidase activity"/>
    <property type="evidence" value="ECO:0007669"/>
    <property type="project" value="UniProtKB-ARBA"/>
</dbReference>
<comment type="similarity">
    <text evidence="3 7">Belongs to the flavin monoamine oxidase family.</text>
</comment>
<comment type="cofactor">
    <cofactor evidence="1 7">
        <name>FAD</name>
        <dbReference type="ChEBI" id="CHEBI:57692"/>
    </cofactor>
</comment>
<evidence type="ECO:0000256" key="3">
    <source>
        <dbReference type="ARBA" id="ARBA00005995"/>
    </source>
</evidence>
<evidence type="ECO:0000313" key="10">
    <source>
        <dbReference type="RefSeq" id="XP_022084262.1"/>
    </source>
</evidence>
<evidence type="ECO:0000313" key="9">
    <source>
        <dbReference type="Proteomes" id="UP000694845"/>
    </source>
</evidence>
<dbReference type="AlphaFoldDB" id="A0A8B7XTT5"/>
<keyword evidence="4 7" id="KW-0560">Oxidoreductase</keyword>
<dbReference type="PANTHER" id="PTHR43563">
    <property type="entry name" value="AMINE OXIDASE"/>
    <property type="match status" value="1"/>
</dbReference>
<comment type="subcellular location">
    <subcellularLocation>
        <location evidence="2">Mitochondrion outer membrane</location>
        <topology evidence="2">Single-pass type IV membrane protein</topology>
        <orientation evidence="2">Cytoplasmic side</orientation>
    </subcellularLocation>
</comment>
<keyword evidence="7" id="KW-0285">Flavoprotein</keyword>
<dbReference type="EC" id="1.4.3.-" evidence="7"/>
<dbReference type="OMA" id="EQARGMW"/>
<reference evidence="10 11" key="1">
    <citation type="submission" date="2025-04" db="UniProtKB">
        <authorList>
            <consortium name="RefSeq"/>
        </authorList>
    </citation>
    <scope>IDENTIFICATION</scope>
</reference>
<feature type="binding site" evidence="6">
    <location>
        <begin position="52"/>
        <end position="53"/>
    </location>
    <ligand>
        <name>FAD</name>
        <dbReference type="ChEBI" id="CHEBI:57692"/>
    </ligand>
</feature>
<dbReference type="PRINTS" id="PR00757">
    <property type="entry name" value="AMINEOXDASEF"/>
</dbReference>
<keyword evidence="7" id="KW-0274">FAD</keyword>
<dbReference type="Gene3D" id="3.50.50.60">
    <property type="entry name" value="FAD/NAD(P)-binding domain"/>
    <property type="match status" value="1"/>
</dbReference>
<evidence type="ECO:0000256" key="5">
    <source>
        <dbReference type="ARBA" id="ARBA00048448"/>
    </source>
</evidence>
<evidence type="ECO:0000256" key="6">
    <source>
        <dbReference type="PIRSR" id="PIRSR601613-1"/>
    </source>
</evidence>
<feature type="binding site" evidence="6">
    <location>
        <position position="31"/>
    </location>
    <ligand>
        <name>FAD</name>
        <dbReference type="ChEBI" id="CHEBI:57692"/>
    </ligand>
</feature>
<name>A0A8B7XTT5_ACAPL</name>
<dbReference type="RefSeq" id="XP_022084262.1">
    <property type="nucleotide sequence ID" value="XM_022228570.1"/>
</dbReference>
<dbReference type="Gene3D" id="1.10.405.10">
    <property type="entry name" value="Guanine Nucleotide Dissociation Inhibitor, domain 1"/>
    <property type="match status" value="1"/>
</dbReference>
<feature type="binding site" evidence="6">
    <location>
        <position position="372"/>
    </location>
    <ligand>
        <name>substrate</name>
    </ligand>
</feature>
<dbReference type="SUPFAM" id="SSF54373">
    <property type="entry name" value="FAD-linked reductases, C-terminal domain"/>
    <property type="match status" value="1"/>
</dbReference>
<comment type="catalytic activity">
    <reaction evidence="5">
        <text>a secondary aliphatic amine + O2 + H2O = a primary amine + an aldehyde + H2O2</text>
        <dbReference type="Rhea" id="RHEA:26414"/>
        <dbReference type="ChEBI" id="CHEBI:15377"/>
        <dbReference type="ChEBI" id="CHEBI:15379"/>
        <dbReference type="ChEBI" id="CHEBI:16240"/>
        <dbReference type="ChEBI" id="CHEBI:17478"/>
        <dbReference type="ChEBI" id="CHEBI:58855"/>
        <dbReference type="ChEBI" id="CHEBI:65296"/>
        <dbReference type="EC" id="1.4.3.4"/>
    </reaction>
</comment>
<gene>
    <name evidence="10 11 12 13" type="primary">LOC110975787</name>
</gene>
<feature type="binding site" evidence="6">
    <location>
        <position position="258"/>
    </location>
    <ligand>
        <name>FAD</name>
        <dbReference type="ChEBI" id="CHEBI:57692"/>
    </ligand>
</feature>
<dbReference type="GeneID" id="110975787"/>
<dbReference type="PANTHER" id="PTHR43563:SF14">
    <property type="entry name" value="AMINE OXIDASE"/>
    <property type="match status" value="1"/>
</dbReference>
<feature type="domain" description="Amine oxidase" evidence="8">
    <location>
        <begin position="30"/>
        <end position="472"/>
    </location>
</feature>
<evidence type="ECO:0000256" key="1">
    <source>
        <dbReference type="ARBA" id="ARBA00001974"/>
    </source>
</evidence>
<dbReference type="RefSeq" id="XP_022084264.1">
    <property type="nucleotide sequence ID" value="XM_022228572.1"/>
</dbReference>